<sequence>MRNDLPFQFDLLQNAVERLNQPIVLLNVLRNYTALEKLDYSELEQLLHATETLLQKSQNEIQSRIDFMLSKGGEHA</sequence>
<reference evidence="2" key="1">
    <citation type="journal article" date="2019" name="Int. J. Syst. Evol. Microbiol.">
        <title>The Global Catalogue of Microorganisms (GCM) 10K type strain sequencing project: providing services to taxonomists for standard genome sequencing and annotation.</title>
        <authorList>
            <consortium name="The Broad Institute Genomics Platform"/>
            <consortium name="The Broad Institute Genome Sequencing Center for Infectious Disease"/>
            <person name="Wu L."/>
            <person name="Ma J."/>
        </authorList>
    </citation>
    <scope>NUCLEOTIDE SEQUENCE [LARGE SCALE GENOMIC DNA]</scope>
    <source>
        <strain evidence="2">CCM 7950</strain>
    </source>
</reference>
<dbReference type="Proteomes" id="UP001597420">
    <property type="component" value="Unassembled WGS sequence"/>
</dbReference>
<evidence type="ECO:0000313" key="1">
    <source>
        <dbReference type="EMBL" id="MFD1805771.1"/>
    </source>
</evidence>
<protein>
    <submittedName>
        <fullName evidence="1">Uncharacterized protein</fullName>
    </submittedName>
</protein>
<proteinExistence type="predicted"/>
<organism evidence="1 2">
    <name type="scientific">Pasteurella oralis</name>
    <dbReference type="NCBI Taxonomy" id="1071947"/>
    <lineage>
        <taxon>Bacteria</taxon>
        <taxon>Pseudomonadati</taxon>
        <taxon>Pseudomonadota</taxon>
        <taxon>Gammaproteobacteria</taxon>
        <taxon>Pasteurellales</taxon>
        <taxon>Pasteurellaceae</taxon>
        <taxon>Pasteurella</taxon>
    </lineage>
</organism>
<keyword evidence="2" id="KW-1185">Reference proteome</keyword>
<accession>A0ABW4NUS0</accession>
<name>A0ABW4NUS0_9PAST</name>
<evidence type="ECO:0000313" key="2">
    <source>
        <dbReference type="Proteomes" id="UP001597420"/>
    </source>
</evidence>
<dbReference type="EMBL" id="JBHUFP010000005">
    <property type="protein sequence ID" value="MFD1805771.1"/>
    <property type="molecule type" value="Genomic_DNA"/>
</dbReference>
<dbReference type="RefSeq" id="WP_250037578.1">
    <property type="nucleotide sequence ID" value="NZ_JBHUFP010000005.1"/>
</dbReference>
<comment type="caution">
    <text evidence="1">The sequence shown here is derived from an EMBL/GenBank/DDBJ whole genome shotgun (WGS) entry which is preliminary data.</text>
</comment>
<gene>
    <name evidence="1" type="ORF">ACFSAV_05175</name>
</gene>